<dbReference type="AlphaFoldDB" id="A0A558DNA2"/>
<proteinExistence type="predicted"/>
<feature type="signal peptide" evidence="1">
    <location>
        <begin position="1"/>
        <end position="15"/>
    </location>
</feature>
<dbReference type="OrthoDB" id="3372815at2"/>
<gene>
    <name evidence="2" type="ORF">FNH05_00880</name>
</gene>
<protein>
    <recommendedName>
        <fullName evidence="4">Proteinase inhibitor I42 chagasin domain-containing protein</fullName>
    </recommendedName>
</protein>
<dbReference type="Proteomes" id="UP000320011">
    <property type="component" value="Unassembled WGS sequence"/>
</dbReference>
<feature type="chain" id="PRO_5039260475" description="Proteinase inhibitor I42 chagasin domain-containing protein" evidence="1">
    <location>
        <begin position="16"/>
        <end position="159"/>
    </location>
</feature>
<reference evidence="2 3" key="1">
    <citation type="submission" date="2019-07" db="EMBL/GenBank/DDBJ databases">
        <authorList>
            <person name="Duangmal K."/>
            <person name="Teo W.F.A."/>
        </authorList>
    </citation>
    <scope>NUCLEOTIDE SEQUENCE [LARGE SCALE GENOMIC DNA]</scope>
    <source>
        <strain evidence="2 3">TBRC 6029</strain>
    </source>
</reference>
<reference evidence="2 3" key="2">
    <citation type="submission" date="2019-08" db="EMBL/GenBank/DDBJ databases">
        <title>Amycolatopsis acidicola sp. nov., isolated from peat swamp forest soil.</title>
        <authorList>
            <person name="Srisuk N."/>
        </authorList>
    </citation>
    <scope>NUCLEOTIDE SEQUENCE [LARGE SCALE GENOMIC DNA]</scope>
    <source>
        <strain evidence="2 3">TBRC 6029</strain>
    </source>
</reference>
<keyword evidence="3" id="KW-1185">Reference proteome</keyword>
<dbReference type="EMBL" id="VJWX01000004">
    <property type="protein sequence ID" value="TVT62477.1"/>
    <property type="molecule type" value="Genomic_DNA"/>
</dbReference>
<dbReference type="RefSeq" id="WP_144584872.1">
    <property type="nucleotide sequence ID" value="NZ_VJWX01000004.1"/>
</dbReference>
<evidence type="ECO:0000313" key="3">
    <source>
        <dbReference type="Proteomes" id="UP000320011"/>
    </source>
</evidence>
<evidence type="ECO:0000256" key="1">
    <source>
        <dbReference type="SAM" id="SignalP"/>
    </source>
</evidence>
<evidence type="ECO:0008006" key="4">
    <source>
        <dbReference type="Google" id="ProtNLM"/>
    </source>
</evidence>
<organism evidence="2 3">
    <name type="scientific">Amycolatopsis rhizosphaerae</name>
    <dbReference type="NCBI Taxonomy" id="2053003"/>
    <lineage>
        <taxon>Bacteria</taxon>
        <taxon>Bacillati</taxon>
        <taxon>Actinomycetota</taxon>
        <taxon>Actinomycetes</taxon>
        <taxon>Pseudonocardiales</taxon>
        <taxon>Pseudonocardiaceae</taxon>
        <taxon>Amycolatopsis</taxon>
    </lineage>
</organism>
<sequence length="159" mass="15896">MMAAFVGLLLTAATAACGTRSAPAGSLTPQTGTEPPGVVVTFPGGPSPTATTPKIVHNPRALTVSDRGVVVEVRVGQSFTVSLGSPGDSSWQLPTVTGDAVTRVSTSGGYPAGGPAQATFLATRPGAATLTAGTDIACRHATPPCEVAQQQWQVTVTVI</sequence>
<name>A0A558DNA2_9PSEU</name>
<keyword evidence="1" id="KW-0732">Signal</keyword>
<comment type="caution">
    <text evidence="2">The sequence shown here is derived from an EMBL/GenBank/DDBJ whole genome shotgun (WGS) entry which is preliminary data.</text>
</comment>
<evidence type="ECO:0000313" key="2">
    <source>
        <dbReference type="EMBL" id="TVT62477.1"/>
    </source>
</evidence>
<accession>A0A558DNA2</accession>